<evidence type="ECO:0000313" key="14">
    <source>
        <dbReference type="Proteomes" id="UP000461670"/>
    </source>
</evidence>
<dbReference type="Proteomes" id="UP000461670">
    <property type="component" value="Unassembled WGS sequence"/>
</dbReference>
<dbReference type="GO" id="GO:0009279">
    <property type="term" value="C:cell outer membrane"/>
    <property type="evidence" value="ECO:0007669"/>
    <property type="project" value="UniProtKB-SubCell"/>
</dbReference>
<keyword evidence="9" id="KW-0472">Membrane</keyword>
<evidence type="ECO:0000259" key="12">
    <source>
        <dbReference type="Pfam" id="PF13609"/>
    </source>
</evidence>
<dbReference type="GO" id="GO:0015288">
    <property type="term" value="F:porin activity"/>
    <property type="evidence" value="ECO:0007669"/>
    <property type="project" value="UniProtKB-KW"/>
</dbReference>
<feature type="chain" id="PRO_5030622584" evidence="11">
    <location>
        <begin position="26"/>
        <end position="339"/>
    </location>
</feature>
<organism evidence="13 14">
    <name type="scientific">Paracidovorax wautersii</name>
    <dbReference type="NCBI Taxonomy" id="1177982"/>
    <lineage>
        <taxon>Bacteria</taxon>
        <taxon>Pseudomonadati</taxon>
        <taxon>Pseudomonadota</taxon>
        <taxon>Betaproteobacteria</taxon>
        <taxon>Burkholderiales</taxon>
        <taxon>Comamonadaceae</taxon>
        <taxon>Paracidovorax</taxon>
    </lineage>
</organism>
<keyword evidence="10" id="KW-0998">Cell outer membrane</keyword>
<comment type="subcellular location">
    <subcellularLocation>
        <location evidence="1">Cell outer membrane</location>
        <topology evidence="1">Multi-pass membrane protein</topology>
    </subcellularLocation>
</comment>
<dbReference type="CDD" id="cd00342">
    <property type="entry name" value="gram_neg_porins"/>
    <property type="match status" value="1"/>
</dbReference>
<keyword evidence="7" id="KW-0406">Ion transport</keyword>
<dbReference type="InterPro" id="IPR033900">
    <property type="entry name" value="Gram_neg_porin_domain"/>
</dbReference>
<comment type="caution">
    <text evidence="13">The sequence shown here is derived from an EMBL/GenBank/DDBJ whole genome shotgun (WGS) entry which is preliminary data.</text>
</comment>
<evidence type="ECO:0000256" key="4">
    <source>
        <dbReference type="ARBA" id="ARBA00022452"/>
    </source>
</evidence>
<evidence type="ECO:0000256" key="6">
    <source>
        <dbReference type="ARBA" id="ARBA00022729"/>
    </source>
</evidence>
<feature type="signal peptide" evidence="11">
    <location>
        <begin position="1"/>
        <end position="25"/>
    </location>
</feature>
<evidence type="ECO:0000256" key="7">
    <source>
        <dbReference type="ARBA" id="ARBA00023065"/>
    </source>
</evidence>
<proteinExistence type="predicted"/>
<dbReference type="PANTHER" id="PTHR34501">
    <property type="entry name" value="PROTEIN YDDL-RELATED"/>
    <property type="match status" value="1"/>
</dbReference>
<dbReference type="PRINTS" id="PR00182">
    <property type="entry name" value="ECOLNEIPORIN"/>
</dbReference>
<evidence type="ECO:0000256" key="9">
    <source>
        <dbReference type="ARBA" id="ARBA00023136"/>
    </source>
</evidence>
<dbReference type="InterPro" id="IPR023614">
    <property type="entry name" value="Porin_dom_sf"/>
</dbReference>
<gene>
    <name evidence="13" type="ORF">GAK30_00382</name>
</gene>
<evidence type="ECO:0000256" key="10">
    <source>
        <dbReference type="ARBA" id="ARBA00023237"/>
    </source>
</evidence>
<dbReference type="GO" id="GO:0034220">
    <property type="term" value="P:monoatomic ion transmembrane transport"/>
    <property type="evidence" value="ECO:0007669"/>
    <property type="project" value="InterPro"/>
</dbReference>
<evidence type="ECO:0000313" key="13">
    <source>
        <dbReference type="EMBL" id="KAF1023719.1"/>
    </source>
</evidence>
<keyword evidence="5" id="KW-0812">Transmembrane</keyword>
<dbReference type="InterPro" id="IPR001702">
    <property type="entry name" value="Porin_Gram-ve"/>
</dbReference>
<evidence type="ECO:0000256" key="1">
    <source>
        <dbReference type="ARBA" id="ARBA00004571"/>
    </source>
</evidence>
<comment type="subunit">
    <text evidence="2">Homotrimer.</text>
</comment>
<keyword evidence="6 11" id="KW-0732">Signal</keyword>
<dbReference type="Pfam" id="PF13609">
    <property type="entry name" value="Porin_4"/>
    <property type="match status" value="1"/>
</dbReference>
<dbReference type="PRINTS" id="PR00184">
    <property type="entry name" value="NEISSPPORIN"/>
</dbReference>
<reference evidence="14" key="1">
    <citation type="journal article" date="2020" name="MBio">
        <title>Horizontal gene transfer to a defensive symbiont with a reduced genome amongst a multipartite beetle microbiome.</title>
        <authorList>
            <person name="Waterworth S.C."/>
            <person name="Florez L.V."/>
            <person name="Rees E.R."/>
            <person name="Hertweck C."/>
            <person name="Kaltenpoth M."/>
            <person name="Kwan J.C."/>
        </authorList>
    </citation>
    <scope>NUCLEOTIDE SEQUENCE [LARGE SCALE GENOMIC DNA]</scope>
</reference>
<protein>
    <submittedName>
        <fullName evidence="13">Outer membrane porin protein</fullName>
    </submittedName>
</protein>
<dbReference type="EMBL" id="WNDQ01000003">
    <property type="protein sequence ID" value="KAF1023719.1"/>
    <property type="molecule type" value="Genomic_DNA"/>
</dbReference>
<keyword evidence="8" id="KW-0626">Porin</keyword>
<dbReference type="PANTHER" id="PTHR34501:SF9">
    <property type="entry name" value="MAJOR OUTER MEMBRANE PROTEIN P.IA"/>
    <property type="match status" value="1"/>
</dbReference>
<evidence type="ECO:0000256" key="5">
    <source>
        <dbReference type="ARBA" id="ARBA00022692"/>
    </source>
</evidence>
<keyword evidence="4" id="KW-1134">Transmembrane beta strand</keyword>
<keyword evidence="3" id="KW-0813">Transport</keyword>
<name>A0A7V8FS01_9BURK</name>
<accession>A0A7V8FS01</accession>
<dbReference type="InterPro" id="IPR002299">
    <property type="entry name" value="Porin_Neis"/>
</dbReference>
<dbReference type="AlphaFoldDB" id="A0A7V8FS01"/>
<dbReference type="InterPro" id="IPR050298">
    <property type="entry name" value="Gram-neg_bact_OMP"/>
</dbReference>
<evidence type="ECO:0000256" key="3">
    <source>
        <dbReference type="ARBA" id="ARBA00022448"/>
    </source>
</evidence>
<evidence type="ECO:0000256" key="8">
    <source>
        <dbReference type="ARBA" id="ARBA00023114"/>
    </source>
</evidence>
<dbReference type="SUPFAM" id="SSF56935">
    <property type="entry name" value="Porins"/>
    <property type="match status" value="1"/>
</dbReference>
<feature type="domain" description="Porin" evidence="12">
    <location>
        <begin position="14"/>
        <end position="324"/>
    </location>
</feature>
<dbReference type="GO" id="GO:0046930">
    <property type="term" value="C:pore complex"/>
    <property type="evidence" value="ECO:0007669"/>
    <property type="project" value="UniProtKB-KW"/>
</dbReference>
<sequence>MNHLLKNRRTWGTAIALSCLSPFQAAEATSVTLYGLVDVGMVYERKNGKGDLTQGSGNQSGSRLGFRGVEDLGNGYKAVFRLENGINVDDGTQAQGRLFGRWAYVGLSGGFGEVRLGRQWVYGFEWGGIGSPFGTGWSQGSIGSTLGYNDGDFGSGGRIDNAVLYTTPRIKGWQGGLGYSLQAVENPSSTATPNNDRVLTAGLRYNQGPLAMALTYERLQPRNTPNTKKRAGNLQLAASYDLDWIELHGTYGDLRNPNVGPSAGRGHVRSWIGGVTLPVSKSSSVLASYQRAARSDISGWALGHQYSLSKRTNLYAFINRLDERKSHTLQTSVGMRHMF</sequence>
<dbReference type="Gene3D" id="2.40.160.10">
    <property type="entry name" value="Porin"/>
    <property type="match status" value="1"/>
</dbReference>
<evidence type="ECO:0000256" key="11">
    <source>
        <dbReference type="SAM" id="SignalP"/>
    </source>
</evidence>
<evidence type="ECO:0000256" key="2">
    <source>
        <dbReference type="ARBA" id="ARBA00011233"/>
    </source>
</evidence>